<proteinExistence type="predicted"/>
<organism evidence="3 4">
    <name type="scientific">Umbelopsis vinacea</name>
    <dbReference type="NCBI Taxonomy" id="44442"/>
    <lineage>
        <taxon>Eukaryota</taxon>
        <taxon>Fungi</taxon>
        <taxon>Fungi incertae sedis</taxon>
        <taxon>Mucoromycota</taxon>
        <taxon>Mucoromycotina</taxon>
        <taxon>Umbelopsidomycetes</taxon>
        <taxon>Umbelopsidales</taxon>
        <taxon>Umbelopsidaceae</taxon>
        <taxon>Umbelopsis</taxon>
    </lineage>
</organism>
<sequence length="340" mass="37860">MDSFLDPFASPVPGGSRNATPNYKPTIDANTSQLLVLTPKPQSNISAFRGSAVSDTATLAPFHNPSRSSVKVAAQRALDLDVPQQAHVRPSTYPAATSHKLTSHGYRFSVDAPINYQFLFRSMATGRKQGWPRSWLLRTPMLDPRITVNPYHRLDDSVPLFQHTCATISSASSAKDNRSYADDLDSVATPNSEGVRDDYFWQAEGSLYSMQVTLFALGFLLFPCWWIGGFYCRPQTSAGSVRSSCSSSVDLKTSSWMTKALGGTLHKAQYRRELSYSQLFHLLNRAMALLSTVWMIVIVSIVIWYYVGLSHGLWIPWDNPNVNGTRQDLLNRQSKLNIAT</sequence>
<feature type="transmembrane region" description="Helical" evidence="2">
    <location>
        <begin position="286"/>
        <end position="307"/>
    </location>
</feature>
<evidence type="ECO:0000313" key="3">
    <source>
        <dbReference type="EMBL" id="KAG2175972.1"/>
    </source>
</evidence>
<evidence type="ECO:0000313" key="4">
    <source>
        <dbReference type="Proteomes" id="UP000612746"/>
    </source>
</evidence>
<comment type="caution">
    <text evidence="3">The sequence shown here is derived from an EMBL/GenBank/DDBJ whole genome shotgun (WGS) entry which is preliminary data.</text>
</comment>
<dbReference type="EMBL" id="JAEPRA010000014">
    <property type="protein sequence ID" value="KAG2175972.1"/>
    <property type="molecule type" value="Genomic_DNA"/>
</dbReference>
<feature type="region of interest" description="Disordered" evidence="1">
    <location>
        <begin position="1"/>
        <end position="25"/>
    </location>
</feature>
<keyword evidence="4" id="KW-1185">Reference proteome</keyword>
<keyword evidence="2" id="KW-0472">Membrane</keyword>
<dbReference type="AlphaFoldDB" id="A0A8H7UBZ6"/>
<keyword evidence="2" id="KW-1133">Transmembrane helix</keyword>
<protein>
    <submittedName>
        <fullName evidence="3">Uncharacterized protein</fullName>
    </submittedName>
</protein>
<dbReference type="Proteomes" id="UP000612746">
    <property type="component" value="Unassembled WGS sequence"/>
</dbReference>
<reference evidence="3" key="1">
    <citation type="submission" date="2020-12" db="EMBL/GenBank/DDBJ databases">
        <title>Metabolic potential, ecology and presence of endohyphal bacteria is reflected in genomic diversity of Mucoromycotina.</title>
        <authorList>
            <person name="Muszewska A."/>
            <person name="Okrasinska A."/>
            <person name="Steczkiewicz K."/>
            <person name="Drgas O."/>
            <person name="Orlowska M."/>
            <person name="Perlinska-Lenart U."/>
            <person name="Aleksandrzak-Piekarczyk T."/>
            <person name="Szatraj K."/>
            <person name="Zielenkiewicz U."/>
            <person name="Pilsyk S."/>
            <person name="Malc E."/>
            <person name="Mieczkowski P."/>
            <person name="Kruszewska J.S."/>
            <person name="Biernat P."/>
            <person name="Pawlowska J."/>
        </authorList>
    </citation>
    <scope>NUCLEOTIDE SEQUENCE</scope>
    <source>
        <strain evidence="3">WA0000051536</strain>
    </source>
</reference>
<keyword evidence="2" id="KW-0812">Transmembrane</keyword>
<evidence type="ECO:0000256" key="2">
    <source>
        <dbReference type="SAM" id="Phobius"/>
    </source>
</evidence>
<accession>A0A8H7UBZ6</accession>
<feature type="transmembrane region" description="Helical" evidence="2">
    <location>
        <begin position="212"/>
        <end position="232"/>
    </location>
</feature>
<evidence type="ECO:0000256" key="1">
    <source>
        <dbReference type="SAM" id="MobiDB-lite"/>
    </source>
</evidence>
<dbReference type="OrthoDB" id="2351030at2759"/>
<gene>
    <name evidence="3" type="ORF">INT44_000450</name>
</gene>
<name>A0A8H7UBZ6_9FUNG</name>